<organism evidence="2 3">
    <name type="scientific">Derxia gummosa DSM 723</name>
    <dbReference type="NCBI Taxonomy" id="1121388"/>
    <lineage>
        <taxon>Bacteria</taxon>
        <taxon>Pseudomonadati</taxon>
        <taxon>Pseudomonadota</taxon>
        <taxon>Betaproteobacteria</taxon>
        <taxon>Burkholderiales</taxon>
        <taxon>Alcaligenaceae</taxon>
        <taxon>Derxia</taxon>
    </lineage>
</organism>
<evidence type="ECO:0000313" key="2">
    <source>
        <dbReference type="Proteomes" id="UP000675920"/>
    </source>
</evidence>
<proteinExistence type="predicted"/>
<reference evidence="3" key="3">
    <citation type="submission" date="2025-08" db="UniProtKB">
        <authorList>
            <consortium name="RefSeq"/>
        </authorList>
    </citation>
    <scope>IDENTIFICATION</scope>
</reference>
<evidence type="ECO:0000313" key="3">
    <source>
        <dbReference type="RefSeq" id="WP_211238020.1"/>
    </source>
</evidence>
<dbReference type="Gene3D" id="3.40.630.30">
    <property type="match status" value="1"/>
</dbReference>
<dbReference type="Pfam" id="PF00583">
    <property type="entry name" value="Acetyltransf_1"/>
    <property type="match status" value="1"/>
</dbReference>
<protein>
    <submittedName>
        <fullName evidence="3">GNAT family N-acetyltransferase</fullName>
        <ecNumber evidence="3">2.3.1.-</ecNumber>
    </submittedName>
</protein>
<dbReference type="GO" id="GO:0016747">
    <property type="term" value="F:acyltransferase activity, transferring groups other than amino-acyl groups"/>
    <property type="evidence" value="ECO:0007669"/>
    <property type="project" value="InterPro"/>
</dbReference>
<feature type="domain" description="N-acetyltransferase" evidence="1">
    <location>
        <begin position="29"/>
        <end position="184"/>
    </location>
</feature>
<dbReference type="Proteomes" id="UP000675920">
    <property type="component" value="Unplaced"/>
</dbReference>
<dbReference type="InterPro" id="IPR016181">
    <property type="entry name" value="Acyl_CoA_acyltransferase"/>
</dbReference>
<dbReference type="AlphaFoldDB" id="A0A8B6XCL7"/>
<accession>A0A8B6XCL7</accession>
<sequence length="192" mass="20772">MLSIESVALADDIVFAHSLCSETPPLNGLVARPATDADLPFLAALYASLRAREVAATGWTPARQQAFLADQFLCQHRYYHAHFGDAAFLMLERGSQPIGRLYARIHDGVLTLIDISLIAPARGQGLGGALLGRLSALADDAGLEMSLAVEPDNPARRLYERHGFAPHDDSGFYLRMLRAARRAPTNAPARPA</sequence>
<reference evidence="3" key="2">
    <citation type="journal article" date="2002" name="Trends Biochem. Sci.">
        <title>A second catalytic domain in the Elp3 histone acetyltransferases: a candidate for histone demethylase activity?</title>
        <authorList>
            <person name="Chinenov Y."/>
        </authorList>
    </citation>
    <scope>NUCLEOTIDE SEQUENCE</scope>
</reference>
<keyword evidence="2" id="KW-1185">Reference proteome</keyword>
<reference evidence="3" key="1">
    <citation type="journal article" date="1997" name="Trends Biochem. Sci.">
        <title>GCN5-related histone N-acetyltransferases belong to a diverse superfamily that includes the yeast SPT10 protein.</title>
        <authorList>
            <person name="Neuwald A.F."/>
            <person name="Landsman D."/>
        </authorList>
    </citation>
    <scope>NUCLEOTIDE SEQUENCE</scope>
</reference>
<evidence type="ECO:0000259" key="1">
    <source>
        <dbReference type="PROSITE" id="PS51186"/>
    </source>
</evidence>
<dbReference type="RefSeq" id="WP_211238020.1">
    <property type="nucleotide sequence ID" value="NZ_AXWS01000001.1"/>
</dbReference>
<dbReference type="SUPFAM" id="SSF55729">
    <property type="entry name" value="Acyl-CoA N-acyltransferases (Nat)"/>
    <property type="match status" value="1"/>
</dbReference>
<dbReference type="EC" id="2.3.1.-" evidence="3"/>
<dbReference type="InterPro" id="IPR000182">
    <property type="entry name" value="GNAT_dom"/>
</dbReference>
<dbReference type="PROSITE" id="PS51186">
    <property type="entry name" value="GNAT"/>
    <property type="match status" value="1"/>
</dbReference>
<name>A0A8B6XCL7_9BURK</name>